<sequence>MEVPLGIARMELLELLSLVQFSYDSSRGRGNRDTKICSHCGVEGHTVDYCYDLHGRSSAPPRYANHALTSDTEAPPLLLLIHTNLKSYFNLFILPSIVTIPFDNYHLREGVSLSWPIFTSGMTRKSLVSVVTGLMSIGFPLQPAFKILHSVERETRLVTDP</sequence>
<reference evidence="1" key="2">
    <citation type="journal article" date="2024" name="Plant">
        <title>Genomic evolution and insights into agronomic trait innovations of Sesamum species.</title>
        <authorList>
            <person name="Miao H."/>
            <person name="Wang L."/>
            <person name="Qu L."/>
            <person name="Liu H."/>
            <person name="Sun Y."/>
            <person name="Le M."/>
            <person name="Wang Q."/>
            <person name="Wei S."/>
            <person name="Zheng Y."/>
            <person name="Lin W."/>
            <person name="Duan Y."/>
            <person name="Cao H."/>
            <person name="Xiong S."/>
            <person name="Wang X."/>
            <person name="Wei L."/>
            <person name="Li C."/>
            <person name="Ma Q."/>
            <person name="Ju M."/>
            <person name="Zhao R."/>
            <person name="Li G."/>
            <person name="Mu C."/>
            <person name="Tian Q."/>
            <person name="Mei H."/>
            <person name="Zhang T."/>
            <person name="Gao T."/>
            <person name="Zhang H."/>
        </authorList>
    </citation>
    <scope>NUCLEOTIDE SEQUENCE</scope>
    <source>
        <strain evidence="1">3651</strain>
    </source>
</reference>
<keyword evidence="2" id="KW-1185">Reference proteome</keyword>
<comment type="caution">
    <text evidence="1">The sequence shown here is derived from an EMBL/GenBank/DDBJ whole genome shotgun (WGS) entry which is preliminary data.</text>
</comment>
<organism evidence="1 2">
    <name type="scientific">Sesamum alatum</name>
    <dbReference type="NCBI Taxonomy" id="300844"/>
    <lineage>
        <taxon>Eukaryota</taxon>
        <taxon>Viridiplantae</taxon>
        <taxon>Streptophyta</taxon>
        <taxon>Embryophyta</taxon>
        <taxon>Tracheophyta</taxon>
        <taxon>Spermatophyta</taxon>
        <taxon>Magnoliopsida</taxon>
        <taxon>eudicotyledons</taxon>
        <taxon>Gunneridae</taxon>
        <taxon>Pentapetalae</taxon>
        <taxon>asterids</taxon>
        <taxon>lamiids</taxon>
        <taxon>Lamiales</taxon>
        <taxon>Pedaliaceae</taxon>
        <taxon>Sesamum</taxon>
    </lineage>
</organism>
<dbReference type="AlphaFoldDB" id="A0AAE1XKU8"/>
<proteinExistence type="predicted"/>
<dbReference type="Proteomes" id="UP001293254">
    <property type="component" value="Unassembled WGS sequence"/>
</dbReference>
<name>A0AAE1XKU8_9LAMI</name>
<dbReference type="EMBL" id="JACGWO010000012">
    <property type="protein sequence ID" value="KAK4413696.1"/>
    <property type="molecule type" value="Genomic_DNA"/>
</dbReference>
<evidence type="ECO:0000313" key="1">
    <source>
        <dbReference type="EMBL" id="KAK4413696.1"/>
    </source>
</evidence>
<reference evidence="1" key="1">
    <citation type="submission" date="2020-06" db="EMBL/GenBank/DDBJ databases">
        <authorList>
            <person name="Li T."/>
            <person name="Hu X."/>
            <person name="Zhang T."/>
            <person name="Song X."/>
            <person name="Zhang H."/>
            <person name="Dai N."/>
            <person name="Sheng W."/>
            <person name="Hou X."/>
            <person name="Wei L."/>
        </authorList>
    </citation>
    <scope>NUCLEOTIDE SEQUENCE</scope>
    <source>
        <strain evidence="1">3651</strain>
        <tissue evidence="1">Leaf</tissue>
    </source>
</reference>
<evidence type="ECO:0000313" key="2">
    <source>
        <dbReference type="Proteomes" id="UP001293254"/>
    </source>
</evidence>
<accession>A0AAE1XKU8</accession>
<protein>
    <submittedName>
        <fullName evidence="1">Uncharacterized protein</fullName>
    </submittedName>
</protein>
<gene>
    <name evidence="1" type="ORF">Salat_2782400</name>
</gene>